<dbReference type="PANTHER" id="PTHR43130:SF3">
    <property type="entry name" value="HTH-TYPE TRANSCRIPTIONAL REGULATOR RV1931C"/>
    <property type="match status" value="1"/>
</dbReference>
<reference evidence="2" key="1">
    <citation type="submission" date="2021-06" db="EMBL/GenBank/DDBJ databases">
        <authorList>
            <person name="Criscuolo A."/>
        </authorList>
    </citation>
    <scope>NUCLEOTIDE SEQUENCE</scope>
    <source>
        <strain evidence="2">CIP111600</strain>
    </source>
</reference>
<dbReference type="InterPro" id="IPR052158">
    <property type="entry name" value="INH-QAR"/>
</dbReference>
<dbReference type="AlphaFoldDB" id="A0A916NK63"/>
<evidence type="ECO:0000259" key="1">
    <source>
        <dbReference type="Pfam" id="PF01965"/>
    </source>
</evidence>
<proteinExistence type="predicted"/>
<keyword evidence="2" id="KW-0456">Lyase</keyword>
<dbReference type="CDD" id="cd03139">
    <property type="entry name" value="GATase1_PfpI_2"/>
    <property type="match status" value="1"/>
</dbReference>
<evidence type="ECO:0000313" key="3">
    <source>
        <dbReference type="Proteomes" id="UP000693672"/>
    </source>
</evidence>
<sequence length="202" mass="22162">MDMKMAYVLFDKMTSLDFIGFHEAVSWLKMLQAKEGVSWDLCASKDEITDDRGMTLKIKHVLPDLSGYDLIFIPGGLSTRQLRSDAEFISWIRSASDVEYKVSVCTGALLLGAAGFVTGKQATTNPSAYELLAPYCSEVVKARIVRDGNVFTGGGVSASIDLGLYFVESITGADFAQQVQKKLDYPYYRPGQLADVVMPYGP</sequence>
<comment type="caution">
    <text evidence="2">The sequence shown here is derived from an EMBL/GenBank/DDBJ whole genome shotgun (WGS) entry which is preliminary data.</text>
</comment>
<gene>
    <name evidence="2" type="primary">inhA</name>
    <name evidence="2" type="ORF">PAESOLCIP111_03903</name>
</gene>
<dbReference type="Proteomes" id="UP000693672">
    <property type="component" value="Unassembled WGS sequence"/>
</dbReference>
<dbReference type="EC" id="4.2.1.103" evidence="2"/>
<name>A0A916NK63_9BACL</name>
<keyword evidence="3" id="KW-1185">Reference proteome</keyword>
<dbReference type="InterPro" id="IPR002818">
    <property type="entry name" value="DJ-1/PfpI"/>
</dbReference>
<evidence type="ECO:0000313" key="2">
    <source>
        <dbReference type="EMBL" id="CAG7638014.1"/>
    </source>
</evidence>
<dbReference type="Pfam" id="PF01965">
    <property type="entry name" value="DJ-1_PfpI"/>
    <property type="match status" value="1"/>
</dbReference>
<dbReference type="PANTHER" id="PTHR43130">
    <property type="entry name" value="ARAC-FAMILY TRANSCRIPTIONAL REGULATOR"/>
    <property type="match status" value="1"/>
</dbReference>
<accession>A0A916NK63</accession>
<dbReference type="GO" id="GO:0050549">
    <property type="term" value="F:cyclohexyl-isocyanide hydratase activity"/>
    <property type="evidence" value="ECO:0007669"/>
    <property type="project" value="UniProtKB-EC"/>
</dbReference>
<feature type="domain" description="DJ-1/PfpI" evidence="1">
    <location>
        <begin position="26"/>
        <end position="168"/>
    </location>
</feature>
<dbReference type="EMBL" id="CAJVAS010000018">
    <property type="protein sequence ID" value="CAG7638014.1"/>
    <property type="molecule type" value="Genomic_DNA"/>
</dbReference>
<protein>
    <submittedName>
        <fullName evidence="2">Isonitrile hydratase</fullName>
        <ecNumber evidence="2">4.2.1.103</ecNumber>
    </submittedName>
</protein>
<organism evidence="2 3">
    <name type="scientific">Paenibacillus solanacearum</name>
    <dbReference type="NCBI Taxonomy" id="2048548"/>
    <lineage>
        <taxon>Bacteria</taxon>
        <taxon>Bacillati</taxon>
        <taxon>Bacillota</taxon>
        <taxon>Bacilli</taxon>
        <taxon>Bacillales</taxon>
        <taxon>Paenibacillaceae</taxon>
        <taxon>Paenibacillus</taxon>
    </lineage>
</organism>